<dbReference type="EMBL" id="JAPOHD010000003">
    <property type="protein sequence ID" value="MCY1718959.1"/>
    <property type="molecule type" value="Genomic_DNA"/>
</dbReference>
<feature type="region of interest" description="Disordered" evidence="1">
    <location>
        <begin position="136"/>
        <end position="155"/>
    </location>
</feature>
<feature type="domain" description="Type II CBASS E2 protein" evidence="2">
    <location>
        <begin position="14"/>
        <end position="136"/>
    </location>
</feature>
<organism evidence="3 4">
    <name type="scientific">Draconibacterium aestuarii</name>
    <dbReference type="NCBI Taxonomy" id="2998507"/>
    <lineage>
        <taxon>Bacteria</taxon>
        <taxon>Pseudomonadati</taxon>
        <taxon>Bacteroidota</taxon>
        <taxon>Bacteroidia</taxon>
        <taxon>Marinilabiliales</taxon>
        <taxon>Prolixibacteraceae</taxon>
        <taxon>Draconibacterium</taxon>
    </lineage>
</organism>
<feature type="compositionally biased region" description="Basic and acidic residues" evidence="1">
    <location>
        <begin position="137"/>
        <end position="147"/>
    </location>
</feature>
<gene>
    <name evidence="3" type="ORF">OU798_01310</name>
</gene>
<dbReference type="InterPro" id="IPR058588">
    <property type="entry name" value="E2-CBASS"/>
</dbReference>
<dbReference type="Proteomes" id="UP001145087">
    <property type="component" value="Unassembled WGS sequence"/>
</dbReference>
<dbReference type="RefSeq" id="WP_343331298.1">
    <property type="nucleotide sequence ID" value="NZ_JAPOHD010000003.1"/>
</dbReference>
<accession>A0A9X3F1R9</accession>
<sequence>MVKIKSKDINIFVQAAKIRKTFPDSKVNVKSNKLVWKGILRPTPLSDSYEIKLEYKVGYHPCVYVVNKKLELYPGENKLPHVYNTKRQWLCIYYRKAREWSSQQLIADTIIPWTSEWLYHYEFWLATGKWHGKGIHGKQEPYEKEKSPAPNRVGG</sequence>
<dbReference type="Pfam" id="PF26395">
    <property type="entry name" value="E2-CBASS"/>
    <property type="match status" value="1"/>
</dbReference>
<evidence type="ECO:0000259" key="2">
    <source>
        <dbReference type="Pfam" id="PF26395"/>
    </source>
</evidence>
<evidence type="ECO:0000256" key="1">
    <source>
        <dbReference type="SAM" id="MobiDB-lite"/>
    </source>
</evidence>
<dbReference type="AlphaFoldDB" id="A0A9X3F1R9"/>
<reference evidence="3" key="1">
    <citation type="submission" date="2022-11" db="EMBL/GenBank/DDBJ databases">
        <title>Marilongibacter aestuarii gen. nov., sp. nov., isolated from tidal flat sediment.</title>
        <authorList>
            <person name="Jiayan W."/>
        </authorList>
    </citation>
    <scope>NUCLEOTIDE SEQUENCE</scope>
    <source>
        <strain evidence="3">Z1-6</strain>
    </source>
</reference>
<keyword evidence="4" id="KW-1185">Reference proteome</keyword>
<name>A0A9X3F1R9_9BACT</name>
<protein>
    <recommendedName>
        <fullName evidence="2">Type II CBASS E2 protein domain-containing protein</fullName>
    </recommendedName>
</protein>
<comment type="caution">
    <text evidence="3">The sequence shown here is derived from an EMBL/GenBank/DDBJ whole genome shotgun (WGS) entry which is preliminary data.</text>
</comment>
<evidence type="ECO:0000313" key="4">
    <source>
        <dbReference type="Proteomes" id="UP001145087"/>
    </source>
</evidence>
<evidence type="ECO:0000313" key="3">
    <source>
        <dbReference type="EMBL" id="MCY1718959.1"/>
    </source>
</evidence>
<proteinExistence type="predicted"/>